<dbReference type="AlphaFoldDB" id="W4FQ80"/>
<dbReference type="EMBL" id="KI913173">
    <property type="protein sequence ID" value="ETV69630.1"/>
    <property type="molecule type" value="Genomic_DNA"/>
</dbReference>
<accession>W4FQ80</accession>
<organism evidence="1">
    <name type="scientific">Aphanomyces astaci</name>
    <name type="common">Crayfish plague agent</name>
    <dbReference type="NCBI Taxonomy" id="112090"/>
    <lineage>
        <taxon>Eukaryota</taxon>
        <taxon>Sar</taxon>
        <taxon>Stramenopiles</taxon>
        <taxon>Oomycota</taxon>
        <taxon>Saprolegniomycetes</taxon>
        <taxon>Saprolegniales</taxon>
        <taxon>Verrucalvaceae</taxon>
        <taxon>Aphanomyces</taxon>
    </lineage>
</organism>
<sequence length="105" mass="11891">MHCCSLYEFIRVLVDPQKQQRRQATHQHPQSHRPPVVVHERNTLNGSHDGRWCHFVTNLGLRCRQQQLLHTIEMQSPVVESGSGSDVCSGVHHILATSAAPGRLR</sequence>
<protein>
    <submittedName>
        <fullName evidence="1">Uncharacterized protein</fullName>
    </submittedName>
</protein>
<dbReference type="GeneID" id="20816648"/>
<dbReference type="RefSeq" id="XP_009840846.1">
    <property type="nucleotide sequence ID" value="XM_009842544.1"/>
</dbReference>
<name>W4FQ80_APHAT</name>
<reference evidence="1" key="1">
    <citation type="submission" date="2013-12" db="EMBL/GenBank/DDBJ databases">
        <title>The Genome Sequence of Aphanomyces astaci APO3.</title>
        <authorList>
            <consortium name="The Broad Institute Genomics Platform"/>
            <person name="Russ C."/>
            <person name="Tyler B."/>
            <person name="van West P."/>
            <person name="Dieguez-Uribeondo J."/>
            <person name="Young S.K."/>
            <person name="Zeng Q."/>
            <person name="Gargeya S."/>
            <person name="Fitzgerald M."/>
            <person name="Abouelleil A."/>
            <person name="Alvarado L."/>
            <person name="Chapman S.B."/>
            <person name="Gainer-Dewar J."/>
            <person name="Goldberg J."/>
            <person name="Griggs A."/>
            <person name="Gujja S."/>
            <person name="Hansen M."/>
            <person name="Howarth C."/>
            <person name="Imamovic A."/>
            <person name="Ireland A."/>
            <person name="Larimer J."/>
            <person name="McCowan C."/>
            <person name="Murphy C."/>
            <person name="Pearson M."/>
            <person name="Poon T.W."/>
            <person name="Priest M."/>
            <person name="Roberts A."/>
            <person name="Saif S."/>
            <person name="Shea T."/>
            <person name="Sykes S."/>
            <person name="Wortman J."/>
            <person name="Nusbaum C."/>
            <person name="Birren B."/>
        </authorList>
    </citation>
    <scope>NUCLEOTIDE SEQUENCE [LARGE SCALE GENOMIC DNA]</scope>
    <source>
        <strain evidence="1">APO3</strain>
    </source>
</reference>
<proteinExistence type="predicted"/>
<dbReference type="VEuPathDB" id="FungiDB:H257_14652"/>
<evidence type="ECO:0000313" key="1">
    <source>
        <dbReference type="EMBL" id="ETV69630.1"/>
    </source>
</evidence>
<gene>
    <name evidence="1" type="ORF">H257_14652</name>
</gene>